<comment type="caution">
    <text evidence="1">The sequence shown here is derived from an EMBL/GenBank/DDBJ whole genome shotgun (WGS) entry which is preliminary data.</text>
</comment>
<sequence>MASRRYAAVTCGQSLELQPDKLAVCGDVESATLQRWREAAGQEGGVSNRMGEGGTTKRTSIQDATLLKDTEIERTCQIPLLESNLFFWEALTKPGVLDESDPHCWKLNLLAPSFKMRIQLIRSLNTISGCSTSLSSMVSDSQEQSEEDVERRIEPAGTGFAIAKHKVTGMHHQSSQMTGILGITSAVGGTVGAVGAVGGVEGAKD</sequence>
<keyword evidence="2" id="KW-1185">Reference proteome</keyword>
<dbReference type="AlphaFoldDB" id="A0AAD6TK79"/>
<evidence type="ECO:0000313" key="2">
    <source>
        <dbReference type="Proteomes" id="UP001222325"/>
    </source>
</evidence>
<reference evidence="1" key="1">
    <citation type="submission" date="2023-03" db="EMBL/GenBank/DDBJ databases">
        <title>Massive genome expansion in bonnet fungi (Mycena s.s.) driven by repeated elements and novel gene families across ecological guilds.</title>
        <authorList>
            <consortium name="Lawrence Berkeley National Laboratory"/>
            <person name="Harder C.B."/>
            <person name="Miyauchi S."/>
            <person name="Viragh M."/>
            <person name="Kuo A."/>
            <person name="Thoen E."/>
            <person name="Andreopoulos B."/>
            <person name="Lu D."/>
            <person name="Skrede I."/>
            <person name="Drula E."/>
            <person name="Henrissat B."/>
            <person name="Morin E."/>
            <person name="Kohler A."/>
            <person name="Barry K."/>
            <person name="LaButti K."/>
            <person name="Morin E."/>
            <person name="Salamov A."/>
            <person name="Lipzen A."/>
            <person name="Mereny Z."/>
            <person name="Hegedus B."/>
            <person name="Baldrian P."/>
            <person name="Stursova M."/>
            <person name="Weitz H."/>
            <person name="Taylor A."/>
            <person name="Grigoriev I.V."/>
            <person name="Nagy L.G."/>
            <person name="Martin F."/>
            <person name="Kauserud H."/>
        </authorList>
    </citation>
    <scope>NUCLEOTIDE SEQUENCE</scope>
    <source>
        <strain evidence="1">CBHHK173m</strain>
    </source>
</reference>
<organism evidence="1 2">
    <name type="scientific">Mycena belliarum</name>
    <dbReference type="NCBI Taxonomy" id="1033014"/>
    <lineage>
        <taxon>Eukaryota</taxon>
        <taxon>Fungi</taxon>
        <taxon>Dikarya</taxon>
        <taxon>Basidiomycota</taxon>
        <taxon>Agaricomycotina</taxon>
        <taxon>Agaricomycetes</taxon>
        <taxon>Agaricomycetidae</taxon>
        <taxon>Agaricales</taxon>
        <taxon>Marasmiineae</taxon>
        <taxon>Mycenaceae</taxon>
        <taxon>Mycena</taxon>
    </lineage>
</organism>
<evidence type="ECO:0000313" key="1">
    <source>
        <dbReference type="EMBL" id="KAJ7064404.1"/>
    </source>
</evidence>
<accession>A0AAD6TK79</accession>
<protein>
    <submittedName>
        <fullName evidence="1">Uncharacterized protein</fullName>
    </submittedName>
</protein>
<dbReference type="Proteomes" id="UP001222325">
    <property type="component" value="Unassembled WGS sequence"/>
</dbReference>
<gene>
    <name evidence="1" type="ORF">B0H15DRAFT_935522</name>
</gene>
<proteinExistence type="predicted"/>
<dbReference type="EMBL" id="JARJCN010000191">
    <property type="protein sequence ID" value="KAJ7064404.1"/>
    <property type="molecule type" value="Genomic_DNA"/>
</dbReference>
<name>A0AAD6TK79_9AGAR</name>